<dbReference type="Gene3D" id="1.25.40.10">
    <property type="entry name" value="Tetratricopeptide repeat domain"/>
    <property type="match status" value="1"/>
</dbReference>
<dbReference type="Gene3D" id="1.20.58.320">
    <property type="entry name" value="TPR-like"/>
    <property type="match status" value="1"/>
</dbReference>
<protein>
    <submittedName>
        <fullName evidence="1">Membrane protein</fullName>
    </submittedName>
</protein>
<dbReference type="SUPFAM" id="SSF48452">
    <property type="entry name" value="TPR-like"/>
    <property type="match status" value="1"/>
</dbReference>
<evidence type="ECO:0000313" key="2">
    <source>
        <dbReference type="Proteomes" id="UP000600865"/>
    </source>
</evidence>
<dbReference type="InterPro" id="IPR010323">
    <property type="entry name" value="DUF924"/>
</dbReference>
<dbReference type="EMBL" id="BMYV01000001">
    <property type="protein sequence ID" value="GGX63606.1"/>
    <property type="molecule type" value="Genomic_DNA"/>
</dbReference>
<sequence length="187" mass="21239">MKTAADILAFWFSPEAKKHWFKSTDAFDAHIRQNLEMTAMSLAADQARVSTVHAWETQGPDAHLALIIALDQLPRNMYRATPAAFAWDEKALAAAKRMVALKADLKLTQEQRPFVYMPYMHSENLADQEACVTLCDARLVEEGTLKFAKIHRDVIARFGRFPHRNKFIRRETTPEEQAFLDSGGFSA</sequence>
<comment type="caution">
    <text evidence="1">The sequence shown here is derived from an EMBL/GenBank/DDBJ whole genome shotgun (WGS) entry which is preliminary data.</text>
</comment>
<reference evidence="1 2" key="1">
    <citation type="journal article" date="2014" name="Int. J. Syst. Evol. Microbiol.">
        <title>Complete genome sequence of Corynebacterium casei LMG S-19264T (=DSM 44701T), isolated from a smear-ripened cheese.</title>
        <authorList>
            <consortium name="US DOE Joint Genome Institute (JGI-PGF)"/>
            <person name="Walter F."/>
            <person name="Albersmeier A."/>
            <person name="Kalinowski J."/>
            <person name="Ruckert C."/>
        </authorList>
    </citation>
    <scope>NUCLEOTIDE SEQUENCE [LARGE SCALE GENOMIC DNA]</scope>
    <source>
        <strain evidence="1 2">KCTC 23968</strain>
    </source>
</reference>
<dbReference type="AlphaFoldDB" id="A0A918KH57"/>
<accession>A0A918KH57</accession>
<proteinExistence type="predicted"/>
<gene>
    <name evidence="1" type="ORF">GCM10011309_12020</name>
</gene>
<dbReference type="InterPro" id="IPR011990">
    <property type="entry name" value="TPR-like_helical_dom_sf"/>
</dbReference>
<evidence type="ECO:0000313" key="1">
    <source>
        <dbReference type="EMBL" id="GGX63606.1"/>
    </source>
</evidence>
<dbReference type="RefSeq" id="WP_189582713.1">
    <property type="nucleotide sequence ID" value="NZ_BMYV01000001.1"/>
</dbReference>
<dbReference type="Proteomes" id="UP000600865">
    <property type="component" value="Unassembled WGS sequence"/>
</dbReference>
<name>A0A918KH57_9PROT</name>
<organism evidence="1 2">
    <name type="scientific">Litorimonas cladophorae</name>
    <dbReference type="NCBI Taxonomy" id="1220491"/>
    <lineage>
        <taxon>Bacteria</taxon>
        <taxon>Pseudomonadati</taxon>
        <taxon>Pseudomonadota</taxon>
        <taxon>Alphaproteobacteria</taxon>
        <taxon>Maricaulales</taxon>
        <taxon>Robiginitomaculaceae</taxon>
    </lineage>
</organism>
<dbReference type="Pfam" id="PF06041">
    <property type="entry name" value="DUF924"/>
    <property type="match status" value="1"/>
</dbReference>
<keyword evidence="2" id="KW-1185">Reference proteome</keyword>